<organism evidence="1 2">
    <name type="scientific">Podarcis lilfordi</name>
    <name type="common">Lilford's wall lizard</name>
    <dbReference type="NCBI Taxonomy" id="74358"/>
    <lineage>
        <taxon>Eukaryota</taxon>
        <taxon>Metazoa</taxon>
        <taxon>Chordata</taxon>
        <taxon>Craniata</taxon>
        <taxon>Vertebrata</taxon>
        <taxon>Euteleostomi</taxon>
        <taxon>Lepidosauria</taxon>
        <taxon>Squamata</taxon>
        <taxon>Bifurcata</taxon>
        <taxon>Unidentata</taxon>
        <taxon>Episquamata</taxon>
        <taxon>Laterata</taxon>
        <taxon>Lacertibaenia</taxon>
        <taxon>Lacertidae</taxon>
        <taxon>Podarcis</taxon>
    </lineage>
</organism>
<dbReference type="AlphaFoldDB" id="A0AA35PKJ1"/>
<name>A0AA35PKJ1_9SAUR</name>
<evidence type="ECO:0000313" key="1">
    <source>
        <dbReference type="EMBL" id="CAI5788888.1"/>
    </source>
</evidence>
<evidence type="ECO:0000313" key="2">
    <source>
        <dbReference type="Proteomes" id="UP001178461"/>
    </source>
</evidence>
<sequence>MIAYKQAPGIAELFSARSYDACDGSLPGVHTICRHLRRSSPASNLRRQGGKEPRHLGFPGQIEQQRKPIHLRKVYWKNAGATFLKRFFPSRLRHLQFSVVTTY</sequence>
<accession>A0AA35PKJ1</accession>
<dbReference type="EMBL" id="OX395137">
    <property type="protein sequence ID" value="CAI5788888.1"/>
    <property type="molecule type" value="Genomic_DNA"/>
</dbReference>
<dbReference type="Proteomes" id="UP001178461">
    <property type="component" value="Chromosome 12"/>
</dbReference>
<proteinExistence type="predicted"/>
<reference evidence="1" key="1">
    <citation type="submission" date="2022-12" db="EMBL/GenBank/DDBJ databases">
        <authorList>
            <person name="Alioto T."/>
            <person name="Alioto T."/>
            <person name="Gomez Garrido J."/>
        </authorList>
    </citation>
    <scope>NUCLEOTIDE SEQUENCE</scope>
</reference>
<keyword evidence="2" id="KW-1185">Reference proteome</keyword>
<protein>
    <submittedName>
        <fullName evidence="1">Uncharacterized protein</fullName>
    </submittedName>
</protein>
<gene>
    <name evidence="1" type="ORF">PODLI_1B033926</name>
</gene>